<evidence type="ECO:0000259" key="4">
    <source>
        <dbReference type="PROSITE" id="PS01124"/>
    </source>
</evidence>
<dbReference type="InterPro" id="IPR028082">
    <property type="entry name" value="Peripla_BP_I"/>
</dbReference>
<name>A0A6C2UEU3_PONDE</name>
<reference evidence="5 6" key="1">
    <citation type="submission" date="2019-04" db="EMBL/GenBank/DDBJ databases">
        <authorList>
            <person name="Van Vliet M D."/>
        </authorList>
    </citation>
    <scope>NUCLEOTIDE SEQUENCE [LARGE SCALE GENOMIC DNA]</scope>
    <source>
        <strain evidence="5 6">F1</strain>
    </source>
</reference>
<dbReference type="CDD" id="cd01543">
    <property type="entry name" value="PBP1_XylR"/>
    <property type="match status" value="1"/>
</dbReference>
<keyword evidence="1" id="KW-0805">Transcription regulation</keyword>
<dbReference type="SUPFAM" id="SSF53822">
    <property type="entry name" value="Periplasmic binding protein-like I"/>
    <property type="match status" value="1"/>
</dbReference>
<keyword evidence="2" id="KW-0238">DNA-binding</keyword>
<dbReference type="Pfam" id="PF13377">
    <property type="entry name" value="Peripla_BP_3"/>
    <property type="match status" value="1"/>
</dbReference>
<protein>
    <submittedName>
        <fullName evidence="5">Xylose operon regulatory protein</fullName>
    </submittedName>
</protein>
<dbReference type="RefSeq" id="WP_168442754.1">
    <property type="nucleotide sequence ID" value="NZ_CAAHFG010000005.1"/>
</dbReference>
<dbReference type="InterPro" id="IPR018062">
    <property type="entry name" value="HTH_AraC-typ_CS"/>
</dbReference>
<sequence>MKKHDDVFQVAILVSTSLEWGRRIIKGILSYANEVGPWHVWIRPQTLDKSNELPPGWRGDGVIARVVTTNLAEQIAEFNVPVVNVADTPLEGFSAPCVRTDDRVGTEMAAEHFIDRGFRNIGYVGSLHSPNPIWYGEAFEQALAERDLSCEKYYIEDNSREESKKLIEWLKELPKPIALLVWGHGNGRTVVDCCMEAGISVPHDIAVLSGSYDELLSHACFPALSGILSPTEQIGYKAAQLLHEMMQGEKVPHETIYLPPLGIMERLSTDTLAVEDPKLKQVVAFIQQHAFEPITMSDILKAVPMARRSLERRFQQVFGRSPLDEIRRLRIDKARRLLAETDLPMQEIAEACGYATYNYLTHVFKQVTEMTPRDYRKKMRPG</sequence>
<dbReference type="Pfam" id="PF12833">
    <property type="entry name" value="HTH_18"/>
    <property type="match status" value="1"/>
</dbReference>
<evidence type="ECO:0000256" key="1">
    <source>
        <dbReference type="ARBA" id="ARBA00023015"/>
    </source>
</evidence>
<dbReference type="SMART" id="SM00342">
    <property type="entry name" value="HTH_ARAC"/>
    <property type="match status" value="1"/>
</dbReference>
<dbReference type="PROSITE" id="PS01124">
    <property type="entry name" value="HTH_ARAC_FAMILY_2"/>
    <property type="match status" value="1"/>
</dbReference>
<keyword evidence="6" id="KW-1185">Reference proteome</keyword>
<dbReference type="InterPro" id="IPR054031">
    <property type="entry name" value="XylR_PBP1"/>
</dbReference>
<dbReference type="Pfam" id="PF22177">
    <property type="entry name" value="PBP1_XylR"/>
    <property type="match status" value="1"/>
</dbReference>
<dbReference type="GO" id="GO:0000976">
    <property type="term" value="F:transcription cis-regulatory region binding"/>
    <property type="evidence" value="ECO:0007669"/>
    <property type="project" value="TreeGrafter"/>
</dbReference>
<dbReference type="PANTHER" id="PTHR30146:SF24">
    <property type="entry name" value="XYLOSE OPERON REGULATORY PROTEIN"/>
    <property type="match status" value="1"/>
</dbReference>
<dbReference type="Gene3D" id="3.40.50.2300">
    <property type="match status" value="2"/>
</dbReference>
<gene>
    <name evidence="5" type="primary">xylR_12</name>
    <name evidence="5" type="ORF">PDESU_06543</name>
</gene>
<dbReference type="GO" id="GO:0003700">
    <property type="term" value="F:DNA-binding transcription factor activity"/>
    <property type="evidence" value="ECO:0007669"/>
    <property type="project" value="InterPro"/>
</dbReference>
<dbReference type="PANTHER" id="PTHR30146">
    <property type="entry name" value="LACI-RELATED TRANSCRIPTIONAL REPRESSOR"/>
    <property type="match status" value="1"/>
</dbReference>
<proteinExistence type="predicted"/>
<keyword evidence="3" id="KW-0804">Transcription</keyword>
<dbReference type="InterPro" id="IPR018060">
    <property type="entry name" value="HTH_AraC"/>
</dbReference>
<evidence type="ECO:0000313" key="5">
    <source>
        <dbReference type="EMBL" id="VGO17941.1"/>
    </source>
</evidence>
<dbReference type="Proteomes" id="UP000366872">
    <property type="component" value="Unassembled WGS sequence"/>
</dbReference>
<feature type="domain" description="HTH araC/xylS-type" evidence="4">
    <location>
        <begin position="280"/>
        <end position="378"/>
    </location>
</feature>
<evidence type="ECO:0000313" key="6">
    <source>
        <dbReference type="Proteomes" id="UP000366872"/>
    </source>
</evidence>
<dbReference type="InterPro" id="IPR046335">
    <property type="entry name" value="LacI/GalR-like_sensor"/>
</dbReference>
<dbReference type="InterPro" id="IPR009057">
    <property type="entry name" value="Homeodomain-like_sf"/>
</dbReference>
<dbReference type="Gene3D" id="1.10.10.60">
    <property type="entry name" value="Homeodomain-like"/>
    <property type="match status" value="1"/>
</dbReference>
<accession>A0A6C2UEU3</accession>
<evidence type="ECO:0000256" key="3">
    <source>
        <dbReference type="ARBA" id="ARBA00023163"/>
    </source>
</evidence>
<dbReference type="AlphaFoldDB" id="A0A6C2UEU3"/>
<organism evidence="5 6">
    <name type="scientific">Pontiella desulfatans</name>
    <dbReference type="NCBI Taxonomy" id="2750659"/>
    <lineage>
        <taxon>Bacteria</taxon>
        <taxon>Pseudomonadati</taxon>
        <taxon>Kiritimatiellota</taxon>
        <taxon>Kiritimatiellia</taxon>
        <taxon>Kiritimatiellales</taxon>
        <taxon>Pontiellaceae</taxon>
        <taxon>Pontiella</taxon>
    </lineage>
</organism>
<dbReference type="PROSITE" id="PS00041">
    <property type="entry name" value="HTH_ARAC_FAMILY_1"/>
    <property type="match status" value="1"/>
</dbReference>
<dbReference type="SUPFAM" id="SSF46689">
    <property type="entry name" value="Homeodomain-like"/>
    <property type="match status" value="2"/>
</dbReference>
<dbReference type="EMBL" id="CAAHFG010000005">
    <property type="protein sequence ID" value="VGO17941.1"/>
    <property type="molecule type" value="Genomic_DNA"/>
</dbReference>
<evidence type="ECO:0000256" key="2">
    <source>
        <dbReference type="ARBA" id="ARBA00023125"/>
    </source>
</evidence>